<keyword evidence="5" id="KW-0328">Glycosyltransferase</keyword>
<keyword evidence="15" id="KW-1185">Reference proteome</keyword>
<keyword evidence="6" id="KW-0808">Transferase</keyword>
<keyword evidence="8" id="KW-0547">Nucleotide-binding</keyword>
<dbReference type="GO" id="GO:0000166">
    <property type="term" value="F:nucleotide binding"/>
    <property type="evidence" value="ECO:0007669"/>
    <property type="project" value="UniProtKB-KW"/>
</dbReference>
<sequence length="652" mass="72720">MDMGRVRIVNSTWARRCNKVFYITCPSEHHKDFINTCMFQETKETLLNKITYALFHVYKYYLQEFDWILKADDDTYVVMENLRFMLTSHSSNEPGYIGYHFRAHLTHGYHSGGAGFVISRKGLDQMMTQGYERGLCTITGEVEDMEIGKCLQIAGVPVLSSLDKFDRQTFHPEDFVRHITGSYPAWLVRWAREDMAGGTECCSQFVISFHHLDIYSTIVLHQLLYRTSVYGIRTPENIPGMFPVRKIHPLKPQTILFRATPSVLNPGEGDLAIECRLDKAGTGVERVSTITITRQFNYKESFFVFAGWNQAGEVRPQIDSVSARISQFDGNIGEPEVSFVRVKLETTDCTDVTTYRCEIEARLINQSRLTQLQSTIQVTANIPVVGIMTITASRSNGDVSDPPDSVSNDAFSIGRGNYTIGTAIYISCNVDAGNPGPASVTLCHKLKNESTYRAFVGTASKITFMGETPENLCRLRQSFPRNYIVRSQDMVGRNFFCEIPNVTSTNCTLVPSIASIFNVTAVSLPGVSIPVCTTVLPTNSSANQNADISGEQLMSLQTAANEVGVAFLIVGIIFIALSIPSVVFGVVSFLRMKKLKKEIELKMTRSTYDALSFQTQIGQSGGGLTYEALDNNRSEVTRQDSSGYMLPTEVKR</sequence>
<dbReference type="AlphaFoldDB" id="A0AA88YIV7"/>
<keyword evidence="10 12" id="KW-1133">Transmembrane helix</keyword>
<evidence type="ECO:0000313" key="15">
    <source>
        <dbReference type="Proteomes" id="UP001186944"/>
    </source>
</evidence>
<evidence type="ECO:0000256" key="10">
    <source>
        <dbReference type="ARBA" id="ARBA00022989"/>
    </source>
</evidence>
<dbReference type="InterPro" id="IPR003378">
    <property type="entry name" value="Fringe-like_glycosylTrfase"/>
</dbReference>
<evidence type="ECO:0000259" key="13">
    <source>
        <dbReference type="Pfam" id="PF02434"/>
    </source>
</evidence>
<keyword evidence="9" id="KW-0735">Signal-anchor</keyword>
<protein>
    <recommendedName>
        <fullName evidence="4">N-acetylgalactosaminide beta-1,3-galactosyltransferase</fullName>
        <ecNumber evidence="4">2.4.1.122</ecNumber>
    </recommendedName>
</protein>
<evidence type="ECO:0000256" key="4">
    <source>
        <dbReference type="ARBA" id="ARBA00012557"/>
    </source>
</evidence>
<evidence type="ECO:0000256" key="6">
    <source>
        <dbReference type="ARBA" id="ARBA00022679"/>
    </source>
</evidence>
<evidence type="ECO:0000256" key="2">
    <source>
        <dbReference type="ARBA" id="ARBA00004922"/>
    </source>
</evidence>
<evidence type="ECO:0000256" key="3">
    <source>
        <dbReference type="ARBA" id="ARBA00006462"/>
    </source>
</evidence>
<evidence type="ECO:0000256" key="1">
    <source>
        <dbReference type="ARBA" id="ARBA00004606"/>
    </source>
</evidence>
<name>A0AA88YIV7_PINIB</name>
<dbReference type="EMBL" id="VSWD01000006">
    <property type="protein sequence ID" value="KAK3100254.1"/>
    <property type="molecule type" value="Genomic_DNA"/>
</dbReference>
<evidence type="ECO:0000256" key="5">
    <source>
        <dbReference type="ARBA" id="ARBA00022676"/>
    </source>
</evidence>
<comment type="caution">
    <text evidence="14">The sequence shown here is derived from an EMBL/GenBank/DDBJ whole genome shotgun (WGS) entry which is preliminary data.</text>
</comment>
<evidence type="ECO:0000256" key="7">
    <source>
        <dbReference type="ARBA" id="ARBA00022692"/>
    </source>
</evidence>
<comment type="pathway">
    <text evidence="2">Protein modification; protein glycosylation.</text>
</comment>
<dbReference type="Proteomes" id="UP001186944">
    <property type="component" value="Unassembled WGS sequence"/>
</dbReference>
<evidence type="ECO:0000256" key="11">
    <source>
        <dbReference type="ARBA" id="ARBA00023136"/>
    </source>
</evidence>
<organism evidence="14 15">
    <name type="scientific">Pinctada imbricata</name>
    <name type="common">Atlantic pearl-oyster</name>
    <name type="synonym">Pinctada martensii</name>
    <dbReference type="NCBI Taxonomy" id="66713"/>
    <lineage>
        <taxon>Eukaryota</taxon>
        <taxon>Metazoa</taxon>
        <taxon>Spiralia</taxon>
        <taxon>Lophotrochozoa</taxon>
        <taxon>Mollusca</taxon>
        <taxon>Bivalvia</taxon>
        <taxon>Autobranchia</taxon>
        <taxon>Pteriomorphia</taxon>
        <taxon>Pterioida</taxon>
        <taxon>Pterioidea</taxon>
        <taxon>Pteriidae</taxon>
        <taxon>Pinctada</taxon>
    </lineage>
</organism>
<evidence type="ECO:0000256" key="8">
    <source>
        <dbReference type="ARBA" id="ARBA00022741"/>
    </source>
</evidence>
<comment type="similarity">
    <text evidence="3">Belongs to the glycosyltransferase 31 family. Beta3-Gal-T subfamily.</text>
</comment>
<reference evidence="14" key="1">
    <citation type="submission" date="2019-08" db="EMBL/GenBank/DDBJ databases">
        <title>The improved chromosome-level genome for the pearl oyster Pinctada fucata martensii using PacBio sequencing and Hi-C.</title>
        <authorList>
            <person name="Zheng Z."/>
        </authorList>
    </citation>
    <scope>NUCLEOTIDE SEQUENCE</scope>
    <source>
        <strain evidence="14">ZZ-2019</strain>
        <tissue evidence="14">Adductor muscle</tissue>
    </source>
</reference>
<dbReference type="PANTHER" id="PTHR23033">
    <property type="entry name" value="BETA1,3-GALACTOSYLTRANSFERASE"/>
    <property type="match status" value="1"/>
</dbReference>
<dbReference type="EC" id="2.4.1.122" evidence="4"/>
<accession>A0AA88YIV7</accession>
<proteinExistence type="inferred from homology"/>
<dbReference type="InterPro" id="IPR026050">
    <property type="entry name" value="C1GALT1/C1GALT1_chp1"/>
</dbReference>
<dbReference type="GO" id="GO:0016020">
    <property type="term" value="C:membrane"/>
    <property type="evidence" value="ECO:0007669"/>
    <property type="project" value="UniProtKB-SubCell"/>
</dbReference>
<gene>
    <name evidence="14" type="ORF">FSP39_016982</name>
</gene>
<dbReference type="PANTHER" id="PTHR23033:SF14">
    <property type="entry name" value="GLYCOPROTEIN-N-ACETYLGALACTOSAMINE 3-BETA-GALACTOSYLTRANSFERASE 1-RELATED"/>
    <property type="match status" value="1"/>
</dbReference>
<keyword evidence="11 12" id="KW-0472">Membrane</keyword>
<dbReference type="GO" id="GO:0016263">
    <property type="term" value="F:glycoprotein-N-acetylgalactosamine 3-beta-galactosyltransferase activity"/>
    <property type="evidence" value="ECO:0007669"/>
    <property type="project" value="UniProtKB-EC"/>
</dbReference>
<keyword evidence="7 12" id="KW-0812">Transmembrane</keyword>
<dbReference type="Gene3D" id="3.90.550.50">
    <property type="match status" value="1"/>
</dbReference>
<evidence type="ECO:0000256" key="9">
    <source>
        <dbReference type="ARBA" id="ARBA00022968"/>
    </source>
</evidence>
<feature type="domain" description="Fringe-like glycosyltransferase" evidence="13">
    <location>
        <begin position="5"/>
        <end position="161"/>
    </location>
</feature>
<feature type="transmembrane region" description="Helical" evidence="12">
    <location>
        <begin position="563"/>
        <end position="590"/>
    </location>
</feature>
<evidence type="ECO:0000256" key="12">
    <source>
        <dbReference type="SAM" id="Phobius"/>
    </source>
</evidence>
<evidence type="ECO:0000313" key="14">
    <source>
        <dbReference type="EMBL" id="KAK3100254.1"/>
    </source>
</evidence>
<comment type="subcellular location">
    <subcellularLocation>
        <location evidence="1">Membrane</location>
        <topology evidence="1">Single-pass type II membrane protein</topology>
    </subcellularLocation>
</comment>
<dbReference type="Pfam" id="PF02434">
    <property type="entry name" value="Fringe"/>
    <property type="match status" value="1"/>
</dbReference>